<dbReference type="Gene3D" id="1.10.10.10">
    <property type="entry name" value="Winged helix-like DNA-binding domain superfamily/Winged helix DNA-binding domain"/>
    <property type="match status" value="1"/>
</dbReference>
<evidence type="ECO:0000259" key="5">
    <source>
        <dbReference type="PROSITE" id="PS50931"/>
    </source>
</evidence>
<dbReference type="Pfam" id="PF00126">
    <property type="entry name" value="HTH_1"/>
    <property type="match status" value="1"/>
</dbReference>
<dbReference type="SUPFAM" id="SSF46785">
    <property type="entry name" value="Winged helix' DNA-binding domain"/>
    <property type="match status" value="1"/>
</dbReference>
<sequence length="303" mass="32933">MVMNRIALYHLETLLWINRLGSFSAAANRLNTTQPGISARIRELENHLGIPLFARQGRNMILSVQGRELVRRCEQVWPSLQQALLNPVDLSSVAGIVRIGSGEIAAASCLSAFVNAIRQEMPGLSLEIEIDLTSKLIDGLLSGAADLVFAIGPVEMPGIKTRRIGEVELIWLASPSLANMLEQRLVPPKDLLFWSLARSSPMHAIMHDALGGLGYHDGKINTCNDLHSLIDIIVSSGGVSLFPLNMVGEKISSGEIVRVFDQSPPPILLQAAIRSAEKDPIILHIFEIAHALKTEEVSAPAAR</sequence>
<dbReference type="PANTHER" id="PTHR30126">
    <property type="entry name" value="HTH-TYPE TRANSCRIPTIONAL REGULATOR"/>
    <property type="match status" value="1"/>
</dbReference>
<evidence type="ECO:0000313" key="6">
    <source>
        <dbReference type="EMBL" id="CUS46629.1"/>
    </source>
</evidence>
<dbReference type="EMBL" id="CZQE01000384">
    <property type="protein sequence ID" value="CUS46629.1"/>
    <property type="molecule type" value="Genomic_DNA"/>
</dbReference>
<proteinExistence type="inferred from homology"/>
<dbReference type="InterPro" id="IPR000847">
    <property type="entry name" value="LysR_HTH_N"/>
</dbReference>
<evidence type="ECO:0000256" key="3">
    <source>
        <dbReference type="ARBA" id="ARBA00023125"/>
    </source>
</evidence>
<reference evidence="6" key="1">
    <citation type="submission" date="2015-10" db="EMBL/GenBank/DDBJ databases">
        <authorList>
            <person name="Gilbert D.G."/>
        </authorList>
    </citation>
    <scope>NUCLEOTIDE SEQUENCE</scope>
</reference>
<comment type="similarity">
    <text evidence="1">Belongs to the LysR transcriptional regulatory family.</text>
</comment>
<dbReference type="InterPro" id="IPR036390">
    <property type="entry name" value="WH_DNA-bd_sf"/>
</dbReference>
<protein>
    <submittedName>
        <fullName evidence="6">Hydrogen peroxide-inducible genes activator</fullName>
    </submittedName>
</protein>
<organism evidence="6">
    <name type="scientific">hydrothermal vent metagenome</name>
    <dbReference type="NCBI Taxonomy" id="652676"/>
    <lineage>
        <taxon>unclassified sequences</taxon>
        <taxon>metagenomes</taxon>
        <taxon>ecological metagenomes</taxon>
    </lineage>
</organism>
<dbReference type="PRINTS" id="PR00039">
    <property type="entry name" value="HTHLYSR"/>
</dbReference>
<keyword evidence="2" id="KW-0805">Transcription regulation</keyword>
<dbReference type="CDD" id="cd05466">
    <property type="entry name" value="PBP2_LTTR_substrate"/>
    <property type="match status" value="1"/>
</dbReference>
<keyword evidence="4" id="KW-0804">Transcription</keyword>
<gene>
    <name evidence="6" type="ORF">MGWOODY_Smn391</name>
</gene>
<dbReference type="GO" id="GO:0003700">
    <property type="term" value="F:DNA-binding transcription factor activity"/>
    <property type="evidence" value="ECO:0007669"/>
    <property type="project" value="InterPro"/>
</dbReference>
<dbReference type="InterPro" id="IPR005119">
    <property type="entry name" value="LysR_subst-bd"/>
</dbReference>
<dbReference type="InterPro" id="IPR036388">
    <property type="entry name" value="WH-like_DNA-bd_sf"/>
</dbReference>
<feature type="domain" description="HTH lysR-type" evidence="5">
    <location>
        <begin position="6"/>
        <end position="63"/>
    </location>
</feature>
<dbReference type="Gene3D" id="3.40.190.290">
    <property type="match status" value="1"/>
</dbReference>
<accession>A0A160TRY4</accession>
<evidence type="ECO:0000256" key="4">
    <source>
        <dbReference type="ARBA" id="ARBA00023163"/>
    </source>
</evidence>
<name>A0A160TRY4_9ZZZZ</name>
<evidence type="ECO:0000256" key="1">
    <source>
        <dbReference type="ARBA" id="ARBA00009437"/>
    </source>
</evidence>
<keyword evidence="3" id="KW-0238">DNA-binding</keyword>
<dbReference type="GO" id="GO:0000976">
    <property type="term" value="F:transcription cis-regulatory region binding"/>
    <property type="evidence" value="ECO:0007669"/>
    <property type="project" value="TreeGrafter"/>
</dbReference>
<dbReference type="AlphaFoldDB" id="A0A160TRY4"/>
<dbReference type="PANTHER" id="PTHR30126:SF77">
    <property type="entry name" value="TRANSCRIPTIONAL REGULATORY PROTEIN"/>
    <property type="match status" value="1"/>
</dbReference>
<dbReference type="Pfam" id="PF03466">
    <property type="entry name" value="LysR_substrate"/>
    <property type="match status" value="1"/>
</dbReference>
<evidence type="ECO:0000256" key="2">
    <source>
        <dbReference type="ARBA" id="ARBA00023015"/>
    </source>
</evidence>
<dbReference type="SUPFAM" id="SSF53850">
    <property type="entry name" value="Periplasmic binding protein-like II"/>
    <property type="match status" value="1"/>
</dbReference>
<dbReference type="PROSITE" id="PS50931">
    <property type="entry name" value="HTH_LYSR"/>
    <property type="match status" value="1"/>
</dbReference>